<dbReference type="EMBL" id="JAQKAB010000010">
    <property type="protein sequence ID" value="MDA7027842.1"/>
    <property type="molecule type" value="Genomic_DNA"/>
</dbReference>
<feature type="domain" description="AraC effector-binding" evidence="1">
    <location>
        <begin position="2"/>
        <end position="147"/>
    </location>
</feature>
<dbReference type="PANTHER" id="PTHR36444">
    <property type="entry name" value="TRANSCRIPTIONAL REGULATOR PROTEIN YOBU-RELATED"/>
    <property type="match status" value="1"/>
</dbReference>
<dbReference type="Gene3D" id="3.20.80.10">
    <property type="entry name" value="Regulatory factor, effector binding domain"/>
    <property type="match status" value="1"/>
</dbReference>
<dbReference type="InterPro" id="IPR011256">
    <property type="entry name" value="Reg_factor_effector_dom_sf"/>
</dbReference>
<keyword evidence="3" id="KW-1185">Reference proteome</keyword>
<evidence type="ECO:0000259" key="1">
    <source>
        <dbReference type="SMART" id="SM00871"/>
    </source>
</evidence>
<dbReference type="Pfam" id="PF14526">
    <property type="entry name" value="Cass2"/>
    <property type="match status" value="1"/>
</dbReference>
<reference evidence="2 3" key="1">
    <citation type="submission" date="2023-01" db="EMBL/GenBank/DDBJ databases">
        <title>Bacillus changyiensis sp. nov., isolated from a coastal deposit.</title>
        <authorList>
            <person name="Xiao G."/>
            <person name="Lai Q."/>
            <person name="Hu Z."/>
            <person name="Shao Z."/>
        </authorList>
    </citation>
    <scope>NUCLEOTIDE SEQUENCE [LARGE SCALE GENOMIC DNA]</scope>
    <source>
        <strain evidence="2 3">CLL-7-23</strain>
    </source>
</reference>
<dbReference type="Proteomes" id="UP001211894">
    <property type="component" value="Unassembled WGS sequence"/>
</dbReference>
<organism evidence="2 3">
    <name type="scientific">Bacillus changyiensis</name>
    <dbReference type="NCBI Taxonomy" id="3004103"/>
    <lineage>
        <taxon>Bacteria</taxon>
        <taxon>Bacillati</taxon>
        <taxon>Bacillota</taxon>
        <taxon>Bacilli</taxon>
        <taxon>Bacillales</taxon>
        <taxon>Bacillaceae</taxon>
        <taxon>Bacillus</taxon>
    </lineage>
</organism>
<dbReference type="InterPro" id="IPR010499">
    <property type="entry name" value="AraC_E-bd"/>
</dbReference>
<sequence>MSFSHFEILDKKRFVGRSTVTNNKLEMSGEGNIPSLWKLCKEKNEVSQIALYSNYESDEYGTYTFSLGSFTELQPEQSTLNVITLPASTYAVFVSRRGLVEEVVLETWQEIWTWDKKSLRTYTGDFEVYDHIMDQKNAQVAIYVAVKS</sequence>
<name>A0ABT4X6C3_9BACI</name>
<dbReference type="PANTHER" id="PTHR36444:SF2">
    <property type="entry name" value="TRANSCRIPTIONAL REGULATOR PROTEIN YOBU-RELATED"/>
    <property type="match status" value="1"/>
</dbReference>
<dbReference type="RefSeq" id="WP_271341664.1">
    <property type="nucleotide sequence ID" value="NZ_JAQKAB010000010.1"/>
</dbReference>
<dbReference type="InterPro" id="IPR029441">
    <property type="entry name" value="Cass2"/>
</dbReference>
<gene>
    <name evidence="2" type="ORF">PJ311_14780</name>
</gene>
<proteinExistence type="predicted"/>
<accession>A0ABT4X6C3</accession>
<evidence type="ECO:0000313" key="2">
    <source>
        <dbReference type="EMBL" id="MDA7027842.1"/>
    </source>
</evidence>
<dbReference type="InterPro" id="IPR053182">
    <property type="entry name" value="YobU-like_regulator"/>
</dbReference>
<comment type="caution">
    <text evidence="2">The sequence shown here is derived from an EMBL/GenBank/DDBJ whole genome shotgun (WGS) entry which is preliminary data.</text>
</comment>
<evidence type="ECO:0000313" key="3">
    <source>
        <dbReference type="Proteomes" id="UP001211894"/>
    </source>
</evidence>
<dbReference type="SMART" id="SM00871">
    <property type="entry name" value="AraC_E_bind"/>
    <property type="match status" value="1"/>
</dbReference>
<protein>
    <submittedName>
        <fullName evidence="2">GyrI-like domain-containing protein</fullName>
    </submittedName>
</protein>
<dbReference type="SUPFAM" id="SSF55136">
    <property type="entry name" value="Probable bacterial effector-binding domain"/>
    <property type="match status" value="1"/>
</dbReference>